<keyword evidence="1" id="KW-1133">Transmembrane helix</keyword>
<keyword evidence="1" id="KW-0812">Transmembrane</keyword>
<dbReference type="Gene3D" id="3.30.70.1430">
    <property type="entry name" value="Multidrug efflux transporter AcrB pore domain"/>
    <property type="match status" value="1"/>
</dbReference>
<organism evidence="2 3">
    <name type="scientific">Anoxybacter fermentans</name>
    <dbReference type="NCBI Taxonomy" id="1323375"/>
    <lineage>
        <taxon>Bacteria</taxon>
        <taxon>Bacillati</taxon>
        <taxon>Bacillota</taxon>
        <taxon>Clostridia</taxon>
        <taxon>Halanaerobiales</taxon>
        <taxon>Anoxybacter</taxon>
    </lineage>
</organism>
<dbReference type="KEGG" id="aft:BBF96_07635"/>
<dbReference type="Proteomes" id="UP000267250">
    <property type="component" value="Chromosome"/>
</dbReference>
<name>A0A3Q9HS69_9FIRM</name>
<dbReference type="RefSeq" id="WP_127016594.1">
    <property type="nucleotide sequence ID" value="NZ_CP016379.1"/>
</dbReference>
<protein>
    <submittedName>
        <fullName evidence="2">Uncharacterized protein</fullName>
    </submittedName>
</protein>
<dbReference type="AlphaFoldDB" id="A0A3Q9HS69"/>
<reference evidence="2 3" key="1">
    <citation type="submission" date="2016-07" db="EMBL/GenBank/DDBJ databases">
        <title>Genome and transcriptome analysis of iron-reducing fermentative bacteria Anoxybacter fermentans.</title>
        <authorList>
            <person name="Zeng X."/>
            <person name="Shao Z."/>
        </authorList>
    </citation>
    <scope>NUCLEOTIDE SEQUENCE [LARGE SCALE GENOMIC DNA]</scope>
    <source>
        <strain evidence="2 3">DY22613</strain>
    </source>
</reference>
<keyword evidence="3" id="KW-1185">Reference proteome</keyword>
<evidence type="ECO:0000256" key="1">
    <source>
        <dbReference type="SAM" id="Phobius"/>
    </source>
</evidence>
<dbReference type="EMBL" id="CP016379">
    <property type="protein sequence ID" value="AZR73267.1"/>
    <property type="molecule type" value="Genomic_DNA"/>
</dbReference>
<sequence>MKSSDLVIDCFIATLMVVLLILLLGMVSLSCLNLNLFPNMSFPITVVITGYEEVGSEKIENIKIFWVR</sequence>
<accession>A0A3Q9HS69</accession>
<evidence type="ECO:0000313" key="2">
    <source>
        <dbReference type="EMBL" id="AZR73267.1"/>
    </source>
</evidence>
<evidence type="ECO:0000313" key="3">
    <source>
        <dbReference type="Proteomes" id="UP000267250"/>
    </source>
</evidence>
<feature type="transmembrane region" description="Helical" evidence="1">
    <location>
        <begin position="6"/>
        <end position="32"/>
    </location>
</feature>
<proteinExistence type="predicted"/>
<keyword evidence="1" id="KW-0472">Membrane</keyword>
<dbReference type="Gene3D" id="1.20.1640.10">
    <property type="entry name" value="Multidrug efflux transporter AcrB transmembrane domain"/>
    <property type="match status" value="1"/>
</dbReference>
<gene>
    <name evidence="2" type="ORF">BBF96_07635</name>
</gene>
<dbReference type="PROSITE" id="PS51257">
    <property type="entry name" value="PROKAR_LIPOPROTEIN"/>
    <property type="match status" value="1"/>
</dbReference>